<feature type="domain" description="Peptidase M13 C-terminal" evidence="2">
    <location>
        <begin position="620"/>
        <end position="703"/>
    </location>
</feature>
<comment type="caution">
    <text evidence="3">The sequence shown here is derived from an EMBL/GenBank/DDBJ whole genome shotgun (WGS) entry which is preliminary data.</text>
</comment>
<dbReference type="PROSITE" id="PS51885">
    <property type="entry name" value="NEPRILYSIN"/>
    <property type="match status" value="1"/>
</dbReference>
<dbReference type="SUPFAM" id="SSF55486">
    <property type="entry name" value="Metalloproteases ('zincins'), catalytic domain"/>
    <property type="match status" value="1"/>
</dbReference>
<proteinExistence type="predicted"/>
<dbReference type="EMBL" id="JARKHS020017985">
    <property type="protein sequence ID" value="KAK8772663.1"/>
    <property type="molecule type" value="Genomic_DNA"/>
</dbReference>
<dbReference type="Proteomes" id="UP001321473">
    <property type="component" value="Unassembled WGS sequence"/>
</dbReference>
<name>A0AAQ4EDK5_AMBAM</name>
<dbReference type="InterPro" id="IPR042089">
    <property type="entry name" value="Peptidase_M13_dom_2"/>
</dbReference>
<dbReference type="Gene3D" id="3.40.390.10">
    <property type="entry name" value="Collagenase (Catalytic Domain)"/>
    <property type="match status" value="2"/>
</dbReference>
<keyword evidence="1" id="KW-0472">Membrane</keyword>
<dbReference type="Gene3D" id="1.10.1380.10">
    <property type="entry name" value="Neutral endopeptidase , domain2"/>
    <property type="match status" value="1"/>
</dbReference>
<evidence type="ECO:0000259" key="2">
    <source>
        <dbReference type="Pfam" id="PF01431"/>
    </source>
</evidence>
<dbReference type="GO" id="GO:0016485">
    <property type="term" value="P:protein processing"/>
    <property type="evidence" value="ECO:0007669"/>
    <property type="project" value="TreeGrafter"/>
</dbReference>
<dbReference type="PANTHER" id="PTHR11733:SF241">
    <property type="entry name" value="GH26575P-RELATED"/>
    <property type="match status" value="1"/>
</dbReference>
<feature type="transmembrane region" description="Helical" evidence="1">
    <location>
        <begin position="30"/>
        <end position="53"/>
    </location>
</feature>
<dbReference type="GO" id="GO:0005886">
    <property type="term" value="C:plasma membrane"/>
    <property type="evidence" value="ECO:0007669"/>
    <property type="project" value="TreeGrafter"/>
</dbReference>
<evidence type="ECO:0000256" key="1">
    <source>
        <dbReference type="SAM" id="Phobius"/>
    </source>
</evidence>
<sequence length="705" mass="79182">MFAQAEAGTLSLESPYRSKEQYPPATDRCAVIAAVAIAAVTVAAGIILLRFLLPSFGETKRGLDVCSSVACEMHRIVIGVDRIPPDQKPCDDFGRFVCGGWNNTQPLMADTVPGERVTAWLLHLSMPGTYSNPKYTVLRRVEQMAADCKDQTRGHDAEAVTALVEFMVRQLFPWMVEESEAFIGQLDDYSVPLSTLFQLAVKWSLPLWFDIYLSLPPSEEETTQNRSFLFRPCPMGVTWKRIHDVVLSYKGFYRTYVDMFVQNVYNRNNVTSKLYRSFLSESSTIQGHIFGNLTRAYVTGYTTPVIAEAGDLPSFGKNISADQWMEVLQFSYSFKPPITRNNVAFASNDAMMTSITQLLKTYSARDVTFHTAWWLTQILATHTSKEISYEINLDKKGRLIYALSCGLLLSAGYHVLIASINLSGLTASDKTSVLALLNNVNRSALHGLRSAQRIDNWTRNSLTAMLAETSTIIWPDEMHQSDESLLRLYGYQYNTTLGFFGHWRTSRAQLQRSVGSTEYAMGEMLFKLDSRLMAAYNPLSKLITVAEAALHSPFFYPQATSAMLFGGLGFVYAKQIVRSLHTMAVYASRRDPLNRTVSFWDLLLCPEAADPHALFPELPALQIAHAAYKKFRNDAEDLPLKGMEQYSAEQVFFLTACHGMCELGANGQLQSETCNRMMRNFEPFSAAFSCPRGSPMNPEEKCRYL</sequence>
<keyword evidence="1" id="KW-1133">Transmembrane helix</keyword>
<dbReference type="Pfam" id="PF01431">
    <property type="entry name" value="Peptidase_M13"/>
    <property type="match status" value="1"/>
</dbReference>
<keyword evidence="1" id="KW-0812">Transmembrane</keyword>
<dbReference type="AlphaFoldDB" id="A0AAQ4EDK5"/>
<organism evidence="3 4">
    <name type="scientific">Amblyomma americanum</name>
    <name type="common">Lone star tick</name>
    <dbReference type="NCBI Taxonomy" id="6943"/>
    <lineage>
        <taxon>Eukaryota</taxon>
        <taxon>Metazoa</taxon>
        <taxon>Ecdysozoa</taxon>
        <taxon>Arthropoda</taxon>
        <taxon>Chelicerata</taxon>
        <taxon>Arachnida</taxon>
        <taxon>Acari</taxon>
        <taxon>Parasitiformes</taxon>
        <taxon>Ixodida</taxon>
        <taxon>Ixodoidea</taxon>
        <taxon>Ixodidae</taxon>
        <taxon>Amblyomminae</taxon>
        <taxon>Amblyomma</taxon>
    </lineage>
</organism>
<keyword evidence="4" id="KW-1185">Reference proteome</keyword>
<accession>A0AAQ4EDK5</accession>
<dbReference type="InterPro" id="IPR018497">
    <property type="entry name" value="Peptidase_M13_C"/>
</dbReference>
<protein>
    <recommendedName>
        <fullName evidence="2">Peptidase M13 C-terminal domain-containing protein</fullName>
    </recommendedName>
</protein>
<dbReference type="InterPro" id="IPR000718">
    <property type="entry name" value="Peptidase_M13"/>
</dbReference>
<dbReference type="GO" id="GO:0004222">
    <property type="term" value="F:metalloendopeptidase activity"/>
    <property type="evidence" value="ECO:0007669"/>
    <property type="project" value="InterPro"/>
</dbReference>
<gene>
    <name evidence="3" type="ORF">V5799_024092</name>
</gene>
<evidence type="ECO:0000313" key="3">
    <source>
        <dbReference type="EMBL" id="KAK8772663.1"/>
    </source>
</evidence>
<evidence type="ECO:0000313" key="4">
    <source>
        <dbReference type="Proteomes" id="UP001321473"/>
    </source>
</evidence>
<dbReference type="InterPro" id="IPR024079">
    <property type="entry name" value="MetalloPept_cat_dom_sf"/>
</dbReference>
<dbReference type="PANTHER" id="PTHR11733">
    <property type="entry name" value="ZINC METALLOPROTEASE FAMILY M13 NEPRILYSIN-RELATED"/>
    <property type="match status" value="1"/>
</dbReference>
<reference evidence="3 4" key="1">
    <citation type="journal article" date="2023" name="Arcadia Sci">
        <title>De novo assembly of a long-read Amblyomma americanum tick genome.</title>
        <authorList>
            <person name="Chou S."/>
            <person name="Poskanzer K.E."/>
            <person name="Rollins M."/>
            <person name="Thuy-Boun P.S."/>
        </authorList>
    </citation>
    <scope>NUCLEOTIDE SEQUENCE [LARGE SCALE GENOMIC DNA]</scope>
    <source>
        <strain evidence="3">F_SG_1</strain>
        <tissue evidence="3">Salivary glands</tissue>
    </source>
</reference>